<feature type="domain" description="C2H2-type" evidence="3">
    <location>
        <begin position="225"/>
        <end position="248"/>
    </location>
</feature>
<keyword evidence="1" id="KW-0479">Metal-binding</keyword>
<dbReference type="EMBL" id="QEAO01000003">
    <property type="protein sequence ID" value="TPX37080.1"/>
    <property type="molecule type" value="Genomic_DNA"/>
</dbReference>
<dbReference type="InterPro" id="IPR013087">
    <property type="entry name" value="Znf_C2H2_type"/>
</dbReference>
<evidence type="ECO:0000313" key="4">
    <source>
        <dbReference type="EMBL" id="TPX37080.1"/>
    </source>
</evidence>
<keyword evidence="5" id="KW-1185">Reference proteome</keyword>
<dbReference type="AlphaFoldDB" id="A0A507C660"/>
<evidence type="ECO:0000313" key="5">
    <source>
        <dbReference type="Proteomes" id="UP000319731"/>
    </source>
</evidence>
<sequence length="248" mass="27801">MAGNVLLQEEFDNLCVGEICDSSIETLKAQRKEVLPFHALDCGMFSHDIYFAACSKDYPVPTGMPSSYLARSADDLCANNNLDLDYLGSPTDQDWNAVEMVETPRRTHDDISEPSTPGVYWDQVVYSLMLDALDLDVHNPTLGTTAPSDMSASQSAHAYSDPHANLTSTEMSKNTATLDTTNHSGGPTKKRSYKRSPYQCAVCKQILTRKYDLQRHMLVHNPIRVFCPYCAKTYSREDNLQKHIDNKH</sequence>
<gene>
    <name evidence="4" type="ORF">SmJEL517_g01098</name>
</gene>
<proteinExistence type="predicted"/>
<name>A0A507C660_9FUNG</name>
<keyword evidence="1" id="KW-0862">Zinc</keyword>
<dbReference type="InterPro" id="IPR036236">
    <property type="entry name" value="Znf_C2H2_sf"/>
</dbReference>
<dbReference type="PROSITE" id="PS50157">
    <property type="entry name" value="ZINC_FINGER_C2H2_2"/>
    <property type="match status" value="2"/>
</dbReference>
<feature type="compositionally biased region" description="Polar residues" evidence="2">
    <location>
        <begin position="146"/>
        <end position="157"/>
    </location>
</feature>
<accession>A0A507C660</accession>
<dbReference type="RefSeq" id="XP_031027150.1">
    <property type="nucleotide sequence ID" value="XM_031167026.1"/>
</dbReference>
<dbReference type="Pfam" id="PF00096">
    <property type="entry name" value="zf-C2H2"/>
    <property type="match status" value="2"/>
</dbReference>
<dbReference type="SMART" id="SM00355">
    <property type="entry name" value="ZnF_C2H2"/>
    <property type="match status" value="2"/>
</dbReference>
<dbReference type="PROSITE" id="PS00028">
    <property type="entry name" value="ZINC_FINGER_C2H2_1"/>
    <property type="match status" value="2"/>
</dbReference>
<reference evidence="4 5" key="1">
    <citation type="journal article" date="2019" name="Sci. Rep.">
        <title>Comparative genomics of chytrid fungi reveal insights into the obligate biotrophic and pathogenic lifestyle of Synchytrium endobioticum.</title>
        <authorList>
            <person name="van de Vossenberg B.T.L.H."/>
            <person name="Warris S."/>
            <person name="Nguyen H.D.T."/>
            <person name="van Gent-Pelzer M.P.E."/>
            <person name="Joly D.L."/>
            <person name="van de Geest H.C."/>
            <person name="Bonants P.J.M."/>
            <person name="Smith D.S."/>
            <person name="Levesque C.A."/>
            <person name="van der Lee T.A.J."/>
        </authorList>
    </citation>
    <scope>NUCLEOTIDE SEQUENCE [LARGE SCALE GENOMIC DNA]</scope>
    <source>
        <strain evidence="4 5">JEL517</strain>
    </source>
</reference>
<dbReference type="OrthoDB" id="4748970at2759"/>
<comment type="caution">
    <text evidence="4">The sequence shown here is derived from an EMBL/GenBank/DDBJ whole genome shotgun (WGS) entry which is preliminary data.</text>
</comment>
<organism evidence="4 5">
    <name type="scientific">Synchytrium microbalum</name>
    <dbReference type="NCBI Taxonomy" id="1806994"/>
    <lineage>
        <taxon>Eukaryota</taxon>
        <taxon>Fungi</taxon>
        <taxon>Fungi incertae sedis</taxon>
        <taxon>Chytridiomycota</taxon>
        <taxon>Chytridiomycota incertae sedis</taxon>
        <taxon>Chytridiomycetes</taxon>
        <taxon>Synchytriales</taxon>
        <taxon>Synchytriaceae</taxon>
        <taxon>Synchytrium</taxon>
    </lineage>
</organism>
<feature type="domain" description="C2H2-type" evidence="3">
    <location>
        <begin position="198"/>
        <end position="225"/>
    </location>
</feature>
<dbReference type="STRING" id="1806994.A0A507C660"/>
<dbReference type="GO" id="GO:0008270">
    <property type="term" value="F:zinc ion binding"/>
    <property type="evidence" value="ECO:0007669"/>
    <property type="project" value="UniProtKB-KW"/>
</dbReference>
<keyword evidence="1" id="KW-0863">Zinc-finger</keyword>
<dbReference type="Proteomes" id="UP000319731">
    <property type="component" value="Unassembled WGS sequence"/>
</dbReference>
<evidence type="ECO:0000256" key="1">
    <source>
        <dbReference type="PROSITE-ProRule" id="PRU00042"/>
    </source>
</evidence>
<protein>
    <recommendedName>
        <fullName evidence="3">C2H2-type domain-containing protein</fullName>
    </recommendedName>
</protein>
<evidence type="ECO:0000259" key="3">
    <source>
        <dbReference type="PROSITE" id="PS50157"/>
    </source>
</evidence>
<dbReference type="GeneID" id="42002323"/>
<dbReference type="SUPFAM" id="SSF57667">
    <property type="entry name" value="beta-beta-alpha zinc fingers"/>
    <property type="match status" value="1"/>
</dbReference>
<feature type="region of interest" description="Disordered" evidence="2">
    <location>
        <begin position="146"/>
        <end position="167"/>
    </location>
</feature>
<dbReference type="Gene3D" id="3.30.160.60">
    <property type="entry name" value="Classic Zinc Finger"/>
    <property type="match status" value="2"/>
</dbReference>
<evidence type="ECO:0000256" key="2">
    <source>
        <dbReference type="SAM" id="MobiDB-lite"/>
    </source>
</evidence>